<evidence type="ECO:0000313" key="1">
    <source>
        <dbReference type="EMBL" id="QTC45357.1"/>
    </source>
</evidence>
<dbReference type="RefSeq" id="WP_028715198.1">
    <property type="nucleotide sequence ID" value="NZ_CP020943.2"/>
</dbReference>
<dbReference type="Proteomes" id="UP000663901">
    <property type="component" value="Chromosome"/>
</dbReference>
<accession>A0A8A4K508</accession>
<dbReference type="EMBL" id="CP059084">
    <property type="protein sequence ID" value="QTC45357.1"/>
    <property type="molecule type" value="Genomic_DNA"/>
</dbReference>
<organism evidence="1 2">
    <name type="scientific">Pantoea ananas</name>
    <name type="common">Erwinia uredovora</name>
    <dbReference type="NCBI Taxonomy" id="553"/>
    <lineage>
        <taxon>Bacteria</taxon>
        <taxon>Pseudomonadati</taxon>
        <taxon>Pseudomonadota</taxon>
        <taxon>Gammaproteobacteria</taxon>
        <taxon>Enterobacterales</taxon>
        <taxon>Erwiniaceae</taxon>
        <taxon>Pantoea</taxon>
    </lineage>
</organism>
<proteinExistence type="predicted"/>
<sequence>MTKQELFLWGVQTMVLSNNGNVMRSDPEGKKAHIYSATGIYSIVQDAIYASERIPEKMSAEDAIHDFCFYMLENLRRDNKCPHWFTRM</sequence>
<name>A0A8A4K508_PANAN</name>
<gene>
    <name evidence="1" type="ORF">H0Z12_16855</name>
</gene>
<dbReference type="AlphaFoldDB" id="A0A8A4K508"/>
<reference evidence="1" key="1">
    <citation type="submission" date="2020-07" db="EMBL/GenBank/DDBJ databases">
        <title>Genome Sequences for Panteoa spp. that cause Center Rot in Onions.</title>
        <authorList>
            <person name="Asselin J.A."/>
            <person name="Helmann T."/>
            <person name="Beer S."/>
            <person name="Stodghill P."/>
        </authorList>
    </citation>
    <scope>NUCLEOTIDE SEQUENCE</scope>
    <source>
        <strain evidence="1">OC5a</strain>
    </source>
</reference>
<evidence type="ECO:0000313" key="2">
    <source>
        <dbReference type="Proteomes" id="UP000663901"/>
    </source>
</evidence>
<protein>
    <submittedName>
        <fullName evidence="1">Uncharacterized protein</fullName>
    </submittedName>
</protein>